<dbReference type="EMBL" id="OZ023702">
    <property type="protein sequence ID" value="CAK9858689.1"/>
    <property type="molecule type" value="Genomic_DNA"/>
</dbReference>
<gene>
    <name evidence="2" type="ORF">CSSPJE1EN2_LOCUS1684</name>
</gene>
<accession>A0ABP1A8A1</accession>
<feature type="transmembrane region" description="Helical" evidence="1">
    <location>
        <begin position="16"/>
        <end position="41"/>
    </location>
</feature>
<organism evidence="2 3">
    <name type="scientific">Sphagnum jensenii</name>
    <dbReference type="NCBI Taxonomy" id="128206"/>
    <lineage>
        <taxon>Eukaryota</taxon>
        <taxon>Viridiplantae</taxon>
        <taxon>Streptophyta</taxon>
        <taxon>Embryophyta</taxon>
        <taxon>Bryophyta</taxon>
        <taxon>Sphagnophytina</taxon>
        <taxon>Sphagnopsida</taxon>
        <taxon>Sphagnales</taxon>
        <taxon>Sphagnaceae</taxon>
        <taxon>Sphagnum</taxon>
    </lineage>
</organism>
<keyword evidence="1" id="KW-0472">Membrane</keyword>
<reference evidence="2 3" key="1">
    <citation type="submission" date="2024-03" db="EMBL/GenBank/DDBJ databases">
        <authorList>
            <consortium name="ELIXIR-Norway"/>
            <consortium name="Elixir Norway"/>
        </authorList>
    </citation>
    <scope>NUCLEOTIDE SEQUENCE [LARGE SCALE GENOMIC DNA]</scope>
</reference>
<keyword evidence="3" id="KW-1185">Reference proteome</keyword>
<evidence type="ECO:0000313" key="3">
    <source>
        <dbReference type="Proteomes" id="UP001497522"/>
    </source>
</evidence>
<evidence type="ECO:0000256" key="1">
    <source>
        <dbReference type="SAM" id="Phobius"/>
    </source>
</evidence>
<name>A0ABP1A8A1_9BRYO</name>
<keyword evidence="1" id="KW-0812">Transmembrane</keyword>
<sequence length="108" mass="12365">MRYLNLEHMVLCEGPLIIFVDFVLCCSFAVVTMMGATVEVYSVLNLSSLRLVSLNHMSKAALYLHKSWNFFTVKLFGFFCNKCMFVSKLVSKECLNLQVHICLKVWSA</sequence>
<protein>
    <submittedName>
        <fullName evidence="2">Uncharacterized protein</fullName>
    </submittedName>
</protein>
<dbReference type="Proteomes" id="UP001497522">
    <property type="component" value="Chromosome 1"/>
</dbReference>
<proteinExistence type="predicted"/>
<evidence type="ECO:0000313" key="2">
    <source>
        <dbReference type="EMBL" id="CAK9858689.1"/>
    </source>
</evidence>
<keyword evidence="1" id="KW-1133">Transmembrane helix</keyword>